<dbReference type="EMBL" id="NMUH01007801">
    <property type="protein sequence ID" value="MQM17840.1"/>
    <property type="molecule type" value="Genomic_DNA"/>
</dbReference>
<evidence type="ECO:0000313" key="2">
    <source>
        <dbReference type="Proteomes" id="UP000652761"/>
    </source>
</evidence>
<protein>
    <submittedName>
        <fullName evidence="1">Uncharacterized protein</fullName>
    </submittedName>
</protein>
<gene>
    <name evidence="1" type="ORF">Taro_050822</name>
</gene>
<reference evidence="1" key="1">
    <citation type="submission" date="2017-07" db="EMBL/GenBank/DDBJ databases">
        <title>Taro Niue Genome Assembly and Annotation.</title>
        <authorList>
            <person name="Atibalentja N."/>
            <person name="Keating K."/>
            <person name="Fields C.J."/>
        </authorList>
    </citation>
    <scope>NUCLEOTIDE SEQUENCE</scope>
    <source>
        <strain evidence="1">Niue_2</strain>
        <tissue evidence="1">Leaf</tissue>
    </source>
</reference>
<name>A0A843XF40_COLES</name>
<dbReference type="AlphaFoldDB" id="A0A843XF40"/>
<proteinExistence type="predicted"/>
<feature type="non-terminal residue" evidence="1">
    <location>
        <position position="1"/>
    </location>
</feature>
<dbReference type="Proteomes" id="UP000652761">
    <property type="component" value="Unassembled WGS sequence"/>
</dbReference>
<evidence type="ECO:0000313" key="1">
    <source>
        <dbReference type="EMBL" id="MQM17840.1"/>
    </source>
</evidence>
<comment type="caution">
    <text evidence="1">The sequence shown here is derived from an EMBL/GenBank/DDBJ whole genome shotgun (WGS) entry which is preliminary data.</text>
</comment>
<organism evidence="1 2">
    <name type="scientific">Colocasia esculenta</name>
    <name type="common">Wild taro</name>
    <name type="synonym">Arum esculentum</name>
    <dbReference type="NCBI Taxonomy" id="4460"/>
    <lineage>
        <taxon>Eukaryota</taxon>
        <taxon>Viridiplantae</taxon>
        <taxon>Streptophyta</taxon>
        <taxon>Embryophyta</taxon>
        <taxon>Tracheophyta</taxon>
        <taxon>Spermatophyta</taxon>
        <taxon>Magnoliopsida</taxon>
        <taxon>Liliopsida</taxon>
        <taxon>Araceae</taxon>
        <taxon>Aroideae</taxon>
        <taxon>Colocasieae</taxon>
        <taxon>Colocasia</taxon>
    </lineage>
</organism>
<accession>A0A843XF40</accession>
<keyword evidence="2" id="KW-1185">Reference proteome</keyword>
<sequence length="23" mass="2252">PLGGLRGLSDCQPLGGLRGLSGK</sequence>